<comment type="caution">
    <text evidence="1">The sequence shown here is derived from an EMBL/GenBank/DDBJ whole genome shotgun (WGS) entry which is preliminary data.</text>
</comment>
<protein>
    <submittedName>
        <fullName evidence="1">Type I restriction endonuclease subunit R</fullName>
    </submittedName>
</protein>
<proteinExistence type="predicted"/>
<reference evidence="1" key="1">
    <citation type="journal article" date="2021" name="PeerJ">
        <title>Extensive microbial diversity within the chicken gut microbiome revealed by metagenomics and culture.</title>
        <authorList>
            <person name="Gilroy R."/>
            <person name="Ravi A."/>
            <person name="Getino M."/>
            <person name="Pursley I."/>
            <person name="Horton D.L."/>
            <person name="Alikhan N.F."/>
            <person name="Baker D."/>
            <person name="Gharbi K."/>
            <person name="Hall N."/>
            <person name="Watson M."/>
            <person name="Adriaenssens E.M."/>
            <person name="Foster-Nyarko E."/>
            <person name="Jarju S."/>
            <person name="Secka A."/>
            <person name="Antonio M."/>
            <person name="Oren A."/>
            <person name="Chaudhuri R.R."/>
            <person name="La Ragione R."/>
            <person name="Hildebrand F."/>
            <person name="Pallen M.J."/>
        </authorList>
    </citation>
    <scope>NUCLEOTIDE SEQUENCE</scope>
    <source>
        <strain evidence="1">6019</strain>
    </source>
</reference>
<dbReference type="Proteomes" id="UP000763505">
    <property type="component" value="Unassembled WGS sequence"/>
</dbReference>
<organism evidence="1 2">
    <name type="scientific">Aliicoccus persicus</name>
    <dbReference type="NCBI Taxonomy" id="930138"/>
    <lineage>
        <taxon>Bacteria</taxon>
        <taxon>Bacillati</taxon>
        <taxon>Bacillota</taxon>
        <taxon>Bacilli</taxon>
        <taxon>Bacillales</taxon>
        <taxon>Staphylococcaceae</taxon>
        <taxon>Aliicoccus</taxon>
    </lineage>
</organism>
<dbReference type="EMBL" id="DYYI01000111">
    <property type="protein sequence ID" value="HJE20630.1"/>
    <property type="molecule type" value="Genomic_DNA"/>
</dbReference>
<sequence length="147" mass="16856">STEGVQTVDAETLRLIYQNIEELSNLGDYEQAELLKRFVSEELEPGNVPSNINFDEAFENWKKKQLHNEIYQVSSEWGVNDVILEKAVEAYSVAKPDEIPYIDDLTNSIDFALIEDPKTSNLLEHNIALSKELPEIVSKLKKKYKKI</sequence>
<dbReference type="GO" id="GO:0004519">
    <property type="term" value="F:endonuclease activity"/>
    <property type="evidence" value="ECO:0007669"/>
    <property type="project" value="UniProtKB-KW"/>
</dbReference>
<accession>A0A921DYT6</accession>
<reference evidence="1" key="2">
    <citation type="submission" date="2021-09" db="EMBL/GenBank/DDBJ databases">
        <authorList>
            <person name="Gilroy R."/>
        </authorList>
    </citation>
    <scope>NUCLEOTIDE SEQUENCE</scope>
    <source>
        <strain evidence="1">6019</strain>
    </source>
</reference>
<dbReference type="AlphaFoldDB" id="A0A921DYT6"/>
<gene>
    <name evidence="1" type="ORF">K8V35_09775</name>
</gene>
<name>A0A921DYT6_9STAP</name>
<keyword evidence="1" id="KW-0378">Hydrolase</keyword>
<evidence type="ECO:0000313" key="2">
    <source>
        <dbReference type="Proteomes" id="UP000763505"/>
    </source>
</evidence>
<evidence type="ECO:0000313" key="1">
    <source>
        <dbReference type="EMBL" id="HJE20630.1"/>
    </source>
</evidence>
<feature type="non-terminal residue" evidence="1">
    <location>
        <position position="1"/>
    </location>
</feature>
<keyword evidence="1" id="KW-0540">Nuclease</keyword>
<keyword evidence="1" id="KW-0255">Endonuclease</keyword>